<dbReference type="HOGENOM" id="CLU_2408404_0_0_7"/>
<dbReference type="EMBL" id="CP001649">
    <property type="protein sequence ID" value="ACS78813.1"/>
    <property type="molecule type" value="Genomic_DNA"/>
</dbReference>
<accession>C6BYY9</accession>
<proteinExistence type="predicted"/>
<dbReference type="RefSeq" id="WP_015850632.1">
    <property type="nucleotide sequence ID" value="NC_012881.1"/>
</dbReference>
<evidence type="ECO:0000256" key="1">
    <source>
        <dbReference type="SAM" id="SignalP"/>
    </source>
</evidence>
<dbReference type="Proteomes" id="UP000002601">
    <property type="component" value="Chromosome"/>
</dbReference>
<evidence type="ECO:0000313" key="3">
    <source>
        <dbReference type="Proteomes" id="UP000002601"/>
    </source>
</evidence>
<name>C6BYY9_MARSD</name>
<dbReference type="eggNOG" id="ENOG5030XEG">
    <property type="taxonomic scope" value="Bacteria"/>
</dbReference>
<evidence type="ECO:0008006" key="4">
    <source>
        <dbReference type="Google" id="ProtNLM"/>
    </source>
</evidence>
<organism evidence="2 3">
    <name type="scientific">Maridesulfovibrio salexigens (strain ATCC 14822 / DSM 2638 / NCIMB 8403 / VKM B-1763)</name>
    <name type="common">Desulfovibrio salexigens</name>
    <dbReference type="NCBI Taxonomy" id="526222"/>
    <lineage>
        <taxon>Bacteria</taxon>
        <taxon>Pseudomonadati</taxon>
        <taxon>Thermodesulfobacteriota</taxon>
        <taxon>Desulfovibrionia</taxon>
        <taxon>Desulfovibrionales</taxon>
        <taxon>Desulfovibrionaceae</taxon>
        <taxon>Maridesulfovibrio</taxon>
    </lineage>
</organism>
<dbReference type="KEGG" id="dsa:Desal_0747"/>
<protein>
    <recommendedName>
        <fullName evidence="4">Lipoprotein</fullName>
    </recommendedName>
</protein>
<keyword evidence="3" id="KW-1185">Reference proteome</keyword>
<feature type="chain" id="PRO_5002959937" description="Lipoprotein" evidence="1">
    <location>
        <begin position="22"/>
        <end position="92"/>
    </location>
</feature>
<sequence>MKKILLLTAALLMLGGCGSWHNPNITDPAKEKEIFKRDREFCENQNQQNVPVGAQTDDAPPEPTTYEAEFSENYAYETTFEKCMKRRGWIKK</sequence>
<dbReference type="OrthoDB" id="5459194at2"/>
<dbReference type="AlphaFoldDB" id="C6BYY9"/>
<dbReference type="PROSITE" id="PS51257">
    <property type="entry name" value="PROKAR_LIPOPROTEIN"/>
    <property type="match status" value="1"/>
</dbReference>
<reference evidence="2 3" key="1">
    <citation type="submission" date="2009-06" db="EMBL/GenBank/DDBJ databases">
        <title>Complete sequence of Desulfovibrio salexigens DSM 2638.</title>
        <authorList>
            <consortium name="US DOE Joint Genome Institute"/>
            <person name="Lucas S."/>
            <person name="Copeland A."/>
            <person name="Lapidus A."/>
            <person name="Glavina del Rio T."/>
            <person name="Tice H."/>
            <person name="Bruce D."/>
            <person name="Goodwin L."/>
            <person name="Pitluck S."/>
            <person name="Munk A.C."/>
            <person name="Brettin T."/>
            <person name="Detter J.C."/>
            <person name="Han C."/>
            <person name="Tapia R."/>
            <person name="Larimer F."/>
            <person name="Land M."/>
            <person name="Hauser L."/>
            <person name="Kyrpides N."/>
            <person name="Anderson I."/>
            <person name="Wall J.D."/>
            <person name="Arkin A.P."/>
            <person name="Dehal P."/>
            <person name="Chivian D."/>
            <person name="Giles B."/>
            <person name="Hazen T.C."/>
        </authorList>
    </citation>
    <scope>NUCLEOTIDE SEQUENCE [LARGE SCALE GENOMIC DNA]</scope>
    <source>
        <strain evidence="3">ATCC 14822 / DSM 2638 / NCIMB 8403 / VKM B-1763</strain>
    </source>
</reference>
<feature type="signal peptide" evidence="1">
    <location>
        <begin position="1"/>
        <end position="21"/>
    </location>
</feature>
<keyword evidence="1" id="KW-0732">Signal</keyword>
<gene>
    <name evidence="2" type="ordered locus">Desal_0747</name>
</gene>
<dbReference type="STRING" id="526222.Desal_0747"/>
<evidence type="ECO:0000313" key="2">
    <source>
        <dbReference type="EMBL" id="ACS78813.1"/>
    </source>
</evidence>